<proteinExistence type="predicted"/>
<keyword evidence="2" id="KW-1185">Reference proteome</keyword>
<evidence type="ECO:0000313" key="2">
    <source>
        <dbReference type="Proteomes" id="UP000188268"/>
    </source>
</evidence>
<organism evidence="1 2">
    <name type="scientific">Corchorus capsularis</name>
    <name type="common">Jute</name>
    <dbReference type="NCBI Taxonomy" id="210143"/>
    <lineage>
        <taxon>Eukaryota</taxon>
        <taxon>Viridiplantae</taxon>
        <taxon>Streptophyta</taxon>
        <taxon>Embryophyta</taxon>
        <taxon>Tracheophyta</taxon>
        <taxon>Spermatophyta</taxon>
        <taxon>Magnoliopsida</taxon>
        <taxon>eudicotyledons</taxon>
        <taxon>Gunneridae</taxon>
        <taxon>Pentapetalae</taxon>
        <taxon>rosids</taxon>
        <taxon>malvids</taxon>
        <taxon>Malvales</taxon>
        <taxon>Malvaceae</taxon>
        <taxon>Grewioideae</taxon>
        <taxon>Apeibeae</taxon>
        <taxon>Corchorus</taxon>
    </lineage>
</organism>
<accession>A0A1R3IN36</accession>
<reference evidence="1 2" key="1">
    <citation type="submission" date="2013-09" db="EMBL/GenBank/DDBJ databases">
        <title>Corchorus capsularis genome sequencing.</title>
        <authorList>
            <person name="Alam M."/>
            <person name="Haque M.S."/>
            <person name="Islam M.S."/>
            <person name="Emdad E.M."/>
            <person name="Islam M.M."/>
            <person name="Ahmed B."/>
            <person name="Halim A."/>
            <person name="Hossen Q.M.M."/>
            <person name="Hossain M.Z."/>
            <person name="Ahmed R."/>
            <person name="Khan M.M."/>
            <person name="Islam R."/>
            <person name="Rashid M.M."/>
            <person name="Khan S.A."/>
            <person name="Rahman M.S."/>
            <person name="Alam M."/>
        </authorList>
    </citation>
    <scope>NUCLEOTIDE SEQUENCE [LARGE SCALE GENOMIC DNA]</scope>
    <source>
        <strain evidence="2">cv. CVL-1</strain>
        <tissue evidence="1">Whole seedling</tissue>
    </source>
</reference>
<sequence length="258" mass="28439">MDGNNNSNLPIDQPSRNRMNRLSVIREHRQRGRFHFVRPRGSHGRRILDRTSNLHLLSSQNRLDISDSVMGVDVDNGSEIYAERTHLDEDSPRNLVSRDNHANYIAFIQRRDVINSRTVVGVNGNVISTTTSTVGYDLVTSSMESNLLPIYQSAEVGSSSATIEGVSLPGSEDSLPTEFNGEFNVIPEVESVSRFQTENSSGEFNVITEGVNVSGSQVENSSDSIVSDQLDIKSECGDVLEQGEPSAFDNGQYISIHH</sequence>
<protein>
    <submittedName>
        <fullName evidence="1">Uncharacterized protein</fullName>
    </submittedName>
</protein>
<name>A0A1R3IN36_COCAP</name>
<dbReference type="Gramene" id="OMO84004">
    <property type="protein sequence ID" value="OMO84004"/>
    <property type="gene ID" value="CCACVL1_11054"/>
</dbReference>
<gene>
    <name evidence="1" type="ORF">CCACVL1_11054</name>
</gene>
<dbReference type="AlphaFoldDB" id="A0A1R3IN36"/>
<evidence type="ECO:0000313" key="1">
    <source>
        <dbReference type="EMBL" id="OMO84004.1"/>
    </source>
</evidence>
<comment type="caution">
    <text evidence="1">The sequence shown here is derived from an EMBL/GenBank/DDBJ whole genome shotgun (WGS) entry which is preliminary data.</text>
</comment>
<dbReference type="EMBL" id="AWWV01009787">
    <property type="protein sequence ID" value="OMO84004.1"/>
    <property type="molecule type" value="Genomic_DNA"/>
</dbReference>
<dbReference type="Proteomes" id="UP000188268">
    <property type="component" value="Unassembled WGS sequence"/>
</dbReference>